<dbReference type="EMBL" id="RRCH01000024">
    <property type="protein sequence ID" value="RRJ29936.1"/>
    <property type="molecule type" value="Genomic_DNA"/>
</dbReference>
<dbReference type="RefSeq" id="WP_124955235.1">
    <property type="nucleotide sequence ID" value="NZ_RRCH01000024.1"/>
</dbReference>
<reference evidence="2 3" key="1">
    <citation type="submission" date="2018-11" db="EMBL/GenBank/DDBJ databases">
        <title>Taxonoimc description of Halomarina strain SPP-AMP-1.</title>
        <authorList>
            <person name="Pal Y."/>
            <person name="Srinivasana K."/>
            <person name="Verma A."/>
            <person name="Kumar P."/>
        </authorList>
    </citation>
    <scope>NUCLEOTIDE SEQUENCE [LARGE SCALE GENOMIC DNA]</scope>
    <source>
        <strain evidence="2 3">SPP-AMP-1</strain>
    </source>
</reference>
<dbReference type="InterPro" id="IPR036390">
    <property type="entry name" value="WH_DNA-bd_sf"/>
</dbReference>
<feature type="region of interest" description="Disordered" evidence="1">
    <location>
        <begin position="226"/>
        <end position="293"/>
    </location>
</feature>
<evidence type="ECO:0000313" key="3">
    <source>
        <dbReference type="Proteomes" id="UP000282322"/>
    </source>
</evidence>
<dbReference type="Gene3D" id="1.10.10.10">
    <property type="entry name" value="Winged helix-like DNA-binding domain superfamily/Winged helix DNA-binding domain"/>
    <property type="match status" value="1"/>
</dbReference>
<gene>
    <name evidence="2" type="ORF">EIK79_11305</name>
</gene>
<name>A0A3P3R946_9EURY</name>
<sequence>MPQQSVTAGPPTDALAQAGELLQTLTPRTLATLLIVVDDDPQTQGEIAETIGSARSTVSKYLLSLEELPLPLVMKGRQRYAGTDAGRTVIGLFDGMTERLGVDLATIDWQTDTEVEQVADCLTPLCDSRSLTPIFVLEALRGRSGIVDLLGTPRPVSVEVVVDAVDRRHRERGEHSTTEQIRTILRRFKDADAIKFDGDDCILSEKGQEHACLLHRIVELLEEQAGRQDEREAQPRSGQSDDSPRTTEAHPSTAPIAGIDTGRIANQLDPRQFTGGGPPDNSVSTDEQKTPTIIPAYWLVPDTAGEKERTQTQPTAVLPLTSMTPEELVDRSTHLLEEHGTDAALVPYWTLQMGNEHHPLEKAELSLDAVNPWTLLTGARHPTDERSEDDQS</sequence>
<comment type="caution">
    <text evidence="2">The sequence shown here is derived from an EMBL/GenBank/DDBJ whole genome shotgun (WGS) entry which is preliminary data.</text>
</comment>
<dbReference type="InterPro" id="IPR036388">
    <property type="entry name" value="WH-like_DNA-bd_sf"/>
</dbReference>
<organism evidence="2 3">
    <name type="scientific">Halocatena pleomorpha</name>
    <dbReference type="NCBI Taxonomy" id="1785090"/>
    <lineage>
        <taxon>Archaea</taxon>
        <taxon>Methanobacteriati</taxon>
        <taxon>Methanobacteriota</taxon>
        <taxon>Stenosarchaea group</taxon>
        <taxon>Halobacteria</taxon>
        <taxon>Halobacteriales</taxon>
        <taxon>Natronomonadaceae</taxon>
        <taxon>Halocatena</taxon>
    </lineage>
</organism>
<dbReference type="Proteomes" id="UP000282322">
    <property type="component" value="Unassembled WGS sequence"/>
</dbReference>
<dbReference type="OrthoDB" id="387674at2157"/>
<protein>
    <submittedName>
        <fullName evidence="2">Uncharacterized protein</fullName>
    </submittedName>
</protein>
<evidence type="ECO:0000313" key="2">
    <source>
        <dbReference type="EMBL" id="RRJ29936.1"/>
    </source>
</evidence>
<keyword evidence="3" id="KW-1185">Reference proteome</keyword>
<dbReference type="AlphaFoldDB" id="A0A3P3R946"/>
<dbReference type="SUPFAM" id="SSF46785">
    <property type="entry name" value="Winged helix' DNA-binding domain"/>
    <property type="match status" value="1"/>
</dbReference>
<accession>A0A3P3R946</accession>
<proteinExistence type="predicted"/>
<evidence type="ECO:0000256" key="1">
    <source>
        <dbReference type="SAM" id="MobiDB-lite"/>
    </source>
</evidence>